<dbReference type="Proteomes" id="UP001153269">
    <property type="component" value="Unassembled WGS sequence"/>
</dbReference>
<comment type="caution">
    <text evidence="5">Lacks conserved residue(s) required for the propagation of feature annotation.</text>
</comment>
<keyword evidence="1 5" id="KW-0768">Sushi</keyword>
<feature type="domain" description="Sushi" evidence="7">
    <location>
        <begin position="90"/>
        <end position="149"/>
    </location>
</feature>
<evidence type="ECO:0000256" key="1">
    <source>
        <dbReference type="ARBA" id="ARBA00022659"/>
    </source>
</evidence>
<dbReference type="AlphaFoldDB" id="A0A9N7UMS5"/>
<evidence type="ECO:0000313" key="9">
    <source>
        <dbReference type="Proteomes" id="UP001153269"/>
    </source>
</evidence>
<evidence type="ECO:0000256" key="3">
    <source>
        <dbReference type="ARBA" id="ARBA00023157"/>
    </source>
</evidence>
<keyword evidence="4" id="KW-0325">Glycoprotein</keyword>
<evidence type="ECO:0000256" key="4">
    <source>
        <dbReference type="ARBA" id="ARBA00023180"/>
    </source>
</evidence>
<organism evidence="8 9">
    <name type="scientific">Pleuronectes platessa</name>
    <name type="common">European plaice</name>
    <dbReference type="NCBI Taxonomy" id="8262"/>
    <lineage>
        <taxon>Eukaryota</taxon>
        <taxon>Metazoa</taxon>
        <taxon>Chordata</taxon>
        <taxon>Craniata</taxon>
        <taxon>Vertebrata</taxon>
        <taxon>Euteleostomi</taxon>
        <taxon>Actinopterygii</taxon>
        <taxon>Neopterygii</taxon>
        <taxon>Teleostei</taxon>
        <taxon>Neoteleostei</taxon>
        <taxon>Acanthomorphata</taxon>
        <taxon>Carangaria</taxon>
        <taxon>Pleuronectiformes</taxon>
        <taxon>Pleuronectoidei</taxon>
        <taxon>Pleuronectidae</taxon>
        <taxon>Pleuronectes</taxon>
    </lineage>
</organism>
<dbReference type="PANTHER" id="PTHR46393">
    <property type="entry name" value="SUSHI DOMAIN-CONTAINING PROTEIN"/>
    <property type="match status" value="1"/>
</dbReference>
<dbReference type="EMBL" id="CADEAL010001517">
    <property type="protein sequence ID" value="CAB1433092.1"/>
    <property type="molecule type" value="Genomic_DNA"/>
</dbReference>
<feature type="domain" description="Sushi" evidence="7">
    <location>
        <begin position="153"/>
        <end position="210"/>
    </location>
</feature>
<dbReference type="InterPro" id="IPR000436">
    <property type="entry name" value="Sushi_SCR_CCP_dom"/>
</dbReference>
<dbReference type="GO" id="GO:0070062">
    <property type="term" value="C:extracellular exosome"/>
    <property type="evidence" value="ECO:0007669"/>
    <property type="project" value="TreeGrafter"/>
</dbReference>
<evidence type="ECO:0000313" key="8">
    <source>
        <dbReference type="EMBL" id="CAB1433092.1"/>
    </source>
</evidence>
<gene>
    <name evidence="8" type="ORF">PLEPLA_LOCUS21180</name>
</gene>
<dbReference type="PROSITE" id="PS50923">
    <property type="entry name" value="SUSHI"/>
    <property type="match status" value="2"/>
</dbReference>
<protein>
    <recommendedName>
        <fullName evidence="7">Sushi domain-containing protein</fullName>
    </recommendedName>
</protein>
<reference evidence="8" key="1">
    <citation type="submission" date="2020-03" db="EMBL/GenBank/DDBJ databases">
        <authorList>
            <person name="Weist P."/>
        </authorList>
    </citation>
    <scope>NUCLEOTIDE SEQUENCE</scope>
</reference>
<dbReference type="SMART" id="SM00032">
    <property type="entry name" value="CCP"/>
    <property type="match status" value="3"/>
</dbReference>
<feature type="chain" id="PRO_5040146531" description="Sushi domain-containing protein" evidence="6">
    <location>
        <begin position="26"/>
        <end position="248"/>
    </location>
</feature>
<evidence type="ECO:0000256" key="5">
    <source>
        <dbReference type="PROSITE-ProRule" id="PRU00302"/>
    </source>
</evidence>
<feature type="disulfide bond" evidence="5">
    <location>
        <begin position="120"/>
        <end position="147"/>
    </location>
</feature>
<name>A0A9N7UMS5_PLEPL</name>
<dbReference type="GO" id="GO:0009617">
    <property type="term" value="P:response to bacterium"/>
    <property type="evidence" value="ECO:0007669"/>
    <property type="project" value="TreeGrafter"/>
</dbReference>
<evidence type="ECO:0000259" key="7">
    <source>
        <dbReference type="PROSITE" id="PS50923"/>
    </source>
</evidence>
<dbReference type="InterPro" id="IPR035976">
    <property type="entry name" value="Sushi/SCR/CCP_sf"/>
</dbReference>
<keyword evidence="9" id="KW-1185">Reference proteome</keyword>
<dbReference type="CDD" id="cd00033">
    <property type="entry name" value="CCP"/>
    <property type="match status" value="2"/>
</dbReference>
<proteinExistence type="predicted"/>
<dbReference type="SUPFAM" id="SSF57535">
    <property type="entry name" value="Complement control module/SCR domain"/>
    <property type="match status" value="3"/>
</dbReference>
<evidence type="ECO:0000256" key="6">
    <source>
        <dbReference type="SAM" id="SignalP"/>
    </source>
</evidence>
<comment type="caution">
    <text evidence="8">The sequence shown here is derived from an EMBL/GenBank/DDBJ whole genome shotgun (WGS) entry which is preliminary data.</text>
</comment>
<dbReference type="PANTHER" id="PTHR46393:SF6">
    <property type="entry name" value="COMPLEMENT C2-RELATED"/>
    <property type="match status" value="1"/>
</dbReference>
<keyword evidence="2" id="KW-0677">Repeat</keyword>
<evidence type="ECO:0000256" key="2">
    <source>
        <dbReference type="ARBA" id="ARBA00022737"/>
    </source>
</evidence>
<accession>A0A9N7UMS5</accession>
<keyword evidence="3 5" id="KW-1015">Disulfide bond</keyword>
<dbReference type="Gene3D" id="2.10.70.10">
    <property type="entry name" value="Complement Module, domain 1"/>
    <property type="match status" value="3"/>
</dbReference>
<feature type="signal peptide" evidence="6">
    <location>
        <begin position="1"/>
        <end position="25"/>
    </location>
</feature>
<sequence length="248" mass="27726">MGIPLRWSWFAVFSCLLCMGCGVWCNCTEEGMQIEGGHYTLTKQMRRGSMMIYHCPENFYPFPALTRLCQLDGSWKPRPQRFKPQRCRIVECPDPNVLVEGNVLPPQEKYFVDNETTYECYTGYTMRGSSRRVCLPNGKWSGSTPICSRDSGANCADPGVPAGASRIGNVFGIDDTVKYSCNGKLFLVGSKERVCRESGQWTGKEPACYYKHTYDSPLEVSEAFGSAIEQSLATLDPLGKSQDVMLIL</sequence>
<feature type="disulfide bond" evidence="5">
    <location>
        <begin position="181"/>
        <end position="208"/>
    </location>
</feature>
<keyword evidence="6" id="KW-0732">Signal</keyword>
<dbReference type="GO" id="GO:0006956">
    <property type="term" value="P:complement activation"/>
    <property type="evidence" value="ECO:0007669"/>
    <property type="project" value="TreeGrafter"/>
</dbReference>
<dbReference type="Pfam" id="PF00084">
    <property type="entry name" value="Sushi"/>
    <property type="match status" value="3"/>
</dbReference>